<dbReference type="AlphaFoldDB" id="A0AAW0V0X8"/>
<dbReference type="Pfam" id="PF00658">
    <property type="entry name" value="MLLE"/>
    <property type="match status" value="2"/>
</dbReference>
<dbReference type="GO" id="GO:0034450">
    <property type="term" value="F:ubiquitin-ubiquitin ligase activity"/>
    <property type="evidence" value="ECO:0007669"/>
    <property type="project" value="TreeGrafter"/>
</dbReference>
<gene>
    <name evidence="2" type="ORF">O3P69_001815</name>
</gene>
<dbReference type="InterPro" id="IPR036053">
    <property type="entry name" value="PABP-dom"/>
</dbReference>
<dbReference type="PROSITE" id="PS51309">
    <property type="entry name" value="PABC"/>
    <property type="match status" value="1"/>
</dbReference>
<protein>
    <recommendedName>
        <fullName evidence="1">PABC domain-containing protein</fullName>
    </recommendedName>
</protein>
<comment type="caution">
    <text evidence="2">The sequence shown here is derived from an EMBL/GenBank/DDBJ whole genome shotgun (WGS) entry which is preliminary data.</text>
</comment>
<dbReference type="GO" id="GO:0003723">
    <property type="term" value="F:RNA binding"/>
    <property type="evidence" value="ECO:0007669"/>
    <property type="project" value="InterPro"/>
</dbReference>
<dbReference type="GO" id="GO:0090263">
    <property type="term" value="P:positive regulation of canonical Wnt signaling pathway"/>
    <property type="evidence" value="ECO:0007669"/>
    <property type="project" value="TreeGrafter"/>
</dbReference>
<reference evidence="2 3" key="1">
    <citation type="submission" date="2023-03" db="EMBL/GenBank/DDBJ databases">
        <title>High-quality genome of Scylla paramamosain provides insights in environmental adaptation.</title>
        <authorList>
            <person name="Zhang L."/>
        </authorList>
    </citation>
    <scope>NUCLEOTIDE SEQUENCE [LARGE SCALE GENOMIC DNA]</scope>
    <source>
        <strain evidence="2">LZ_2023a</strain>
        <tissue evidence="2">Muscle</tissue>
    </source>
</reference>
<dbReference type="GO" id="GO:0005737">
    <property type="term" value="C:cytoplasm"/>
    <property type="evidence" value="ECO:0007669"/>
    <property type="project" value="TreeGrafter"/>
</dbReference>
<organism evidence="2 3">
    <name type="scientific">Scylla paramamosain</name>
    <name type="common">Mud crab</name>
    <dbReference type="NCBI Taxonomy" id="85552"/>
    <lineage>
        <taxon>Eukaryota</taxon>
        <taxon>Metazoa</taxon>
        <taxon>Ecdysozoa</taxon>
        <taxon>Arthropoda</taxon>
        <taxon>Crustacea</taxon>
        <taxon>Multicrustacea</taxon>
        <taxon>Malacostraca</taxon>
        <taxon>Eumalacostraca</taxon>
        <taxon>Eucarida</taxon>
        <taxon>Decapoda</taxon>
        <taxon>Pleocyemata</taxon>
        <taxon>Brachyura</taxon>
        <taxon>Eubrachyura</taxon>
        <taxon>Portunoidea</taxon>
        <taxon>Portunidae</taxon>
        <taxon>Portuninae</taxon>
        <taxon>Scylla</taxon>
    </lineage>
</organism>
<dbReference type="PANTHER" id="PTHR46276">
    <property type="entry name" value="E3 UBIQUITIN-PROTEIN LIGASE UBR5"/>
    <property type="match status" value="1"/>
</dbReference>
<sequence length="225" mass="25378">MQEQSGKPVIHTKMENEPLPETREVLCQHLRAKVRYLHPALVDQITDALTATRSNKEIIDLLTSDTLLEDSLEKVIVSFTEQTPEVRESLGVALFQAVSQLEQELCAQVTGMLLELPVSSVTRLLSDRNLLMEAVKKSREEYLNFIQGKEGSTSTLSREKEEVGEVIYEKLVDTYPTEAPKLTGMLLQMEYKDLVRVIAEPDLFRKKVELALSVLRAGRDLPSPV</sequence>
<dbReference type="PANTHER" id="PTHR46276:SF1">
    <property type="entry name" value="E3 UBIQUITIN-PROTEIN LIGASE UBR5"/>
    <property type="match status" value="1"/>
</dbReference>
<dbReference type="EMBL" id="JARAKH010000003">
    <property type="protein sequence ID" value="KAK8405506.1"/>
    <property type="molecule type" value="Genomic_DNA"/>
</dbReference>
<dbReference type="GO" id="GO:0005634">
    <property type="term" value="C:nucleus"/>
    <property type="evidence" value="ECO:0007669"/>
    <property type="project" value="TreeGrafter"/>
</dbReference>
<dbReference type="Proteomes" id="UP001487740">
    <property type="component" value="Unassembled WGS sequence"/>
</dbReference>
<evidence type="ECO:0000313" key="2">
    <source>
        <dbReference type="EMBL" id="KAK8405506.1"/>
    </source>
</evidence>
<evidence type="ECO:0000259" key="1">
    <source>
        <dbReference type="PROSITE" id="PS51309"/>
    </source>
</evidence>
<keyword evidence="3" id="KW-1185">Reference proteome</keyword>
<dbReference type="GO" id="GO:0000209">
    <property type="term" value="P:protein polyubiquitination"/>
    <property type="evidence" value="ECO:0007669"/>
    <property type="project" value="TreeGrafter"/>
</dbReference>
<feature type="domain" description="PABC" evidence="1">
    <location>
        <begin position="143"/>
        <end position="220"/>
    </location>
</feature>
<evidence type="ECO:0000313" key="3">
    <source>
        <dbReference type="Proteomes" id="UP001487740"/>
    </source>
</evidence>
<dbReference type="SUPFAM" id="SSF63570">
    <property type="entry name" value="PABC (PABP) domain"/>
    <property type="match status" value="2"/>
</dbReference>
<proteinExistence type="predicted"/>
<name>A0AAW0V0X8_SCYPA</name>
<accession>A0AAW0V0X8</accession>
<dbReference type="Gene3D" id="1.10.1900.10">
    <property type="entry name" value="c-terminal domain of poly(a) binding protein"/>
    <property type="match status" value="3"/>
</dbReference>
<dbReference type="SMART" id="SM00517">
    <property type="entry name" value="PolyA"/>
    <property type="match status" value="2"/>
</dbReference>
<dbReference type="InterPro" id="IPR002004">
    <property type="entry name" value="PABP_HYD_C"/>
</dbReference>